<evidence type="ECO:0000256" key="2">
    <source>
        <dbReference type="ARBA" id="ARBA00022651"/>
    </source>
</evidence>
<comment type="caution">
    <text evidence="10">The sequence shown here is derived from an EMBL/GenBank/DDBJ whole genome shotgun (WGS) entry which is preliminary data.</text>
</comment>
<keyword evidence="3" id="KW-0732">Signal</keyword>
<evidence type="ECO:0000256" key="8">
    <source>
        <dbReference type="PIRSR" id="PIRSR606710-2"/>
    </source>
</evidence>
<accession>A0A8J3QXP7</accession>
<keyword evidence="7" id="KW-0326">Glycosidase</keyword>
<dbReference type="InterPro" id="IPR052176">
    <property type="entry name" value="Glycosyl_Hydrlase_43_Enz"/>
</dbReference>
<dbReference type="InterPro" id="IPR006710">
    <property type="entry name" value="Glyco_hydro_43"/>
</dbReference>
<evidence type="ECO:0000259" key="9">
    <source>
        <dbReference type="SMART" id="SM00560"/>
    </source>
</evidence>
<sequence>MVSADEPGGPRFDRRVLLRAAGGVAAGVVASTYFDWAAQAAPAAPDAQNAEASTPPVLTGPVNAGTFISTGNPVVTSIYTADPDAFVYNGRFYLDTDRDQAALGAGNFVMREWHLYSTADMKHWTDHGARLSLSDIPWANANAWAPQMVRRDGKFYWYLPVQQASTGGMTIGVLVGDSPLGPFTDPLGHPLIDASVANHSSFDIDPTVLVDDDGQAYLYWGSFSSPRAAKLKSNMIELADLGGPASGGGAIGPRATGRIGNAVKLAGTSDYVNLPAGIVGDLTDFTIATWVNPAALTTWTRIFDFGTGTGVYMFLTVNAGAGPRFAITTGGNGREQQLSATSPLPVNTWSHVAVTLTGNTGTLYVNGNPVATNTNVTLRPSNLGTTNHNWIGRSQFSDPFLNATIDDFQIYRRGLTAAEVQALAGGQAGAGDVACYKFDEASGATAVDSSGSGHDATIVSPIVNVLTPQGLTGYWEAPWLFKRGGLYYLAYARGNPATGGNPASIDYATATAPLGPWTYRGRVLDTVTNTTTNHSAILEFNGQWYIVYHNGALPGGGEFRRSVCIDKLYFNDDGTIQKVVQTLGPAALAPVAWYRLDETSGTAVADATGNGWDATLAGGADRARGVLGNALRLNGQAQYASMPTGILWNMYDFTIACWVKLNPVAGSPHIFDFGTGTTVNMYLTPSGATGTVRFAITTGGVSREQHVDGTAPLPAGEWAHVAVTKSALTARLYVNGVQVGQNTNLSLYPAPLGNTPNNWIGRSQNSADPALNGLVDDFRVYQRGLGPAELTGLIVEGQVAGLLDYVAGQPYGAGATNALTVVLTRALAALRAGRPADALGVLDNDFTAQVAALRGNQVTDPQAVDLLGRAAAIGTNIRTSMS</sequence>
<dbReference type="InterPro" id="IPR006311">
    <property type="entry name" value="TAT_signal"/>
</dbReference>
<dbReference type="PANTHER" id="PTHR43772">
    <property type="entry name" value="ENDO-1,4-BETA-XYLANASE"/>
    <property type="match status" value="1"/>
</dbReference>
<evidence type="ECO:0000313" key="10">
    <source>
        <dbReference type="EMBL" id="GIH18017.1"/>
    </source>
</evidence>
<feature type="site" description="Important for catalytic activity, responsible for pKa modulation of the active site Glu and correct orientation of both the proton donor and substrate" evidence="8">
    <location>
        <position position="205"/>
    </location>
</feature>
<evidence type="ECO:0000256" key="4">
    <source>
        <dbReference type="ARBA" id="ARBA00022801"/>
    </source>
</evidence>
<keyword evidence="2" id="KW-0624">Polysaccharide degradation</keyword>
<dbReference type="InterPro" id="IPR013320">
    <property type="entry name" value="ConA-like_dom_sf"/>
</dbReference>
<dbReference type="AlphaFoldDB" id="A0A8J3QXP7"/>
<keyword evidence="6" id="KW-0119">Carbohydrate metabolism</keyword>
<dbReference type="InterPro" id="IPR006558">
    <property type="entry name" value="LamG-like"/>
</dbReference>
<dbReference type="Pfam" id="PF04616">
    <property type="entry name" value="Glyco_hydro_43"/>
    <property type="match status" value="2"/>
</dbReference>
<dbReference type="PANTHER" id="PTHR43772:SF2">
    <property type="entry name" value="PUTATIVE (AFU_ORTHOLOGUE AFUA_2G04480)-RELATED"/>
    <property type="match status" value="1"/>
</dbReference>
<dbReference type="Gene3D" id="2.115.10.20">
    <property type="entry name" value="Glycosyl hydrolase domain, family 43"/>
    <property type="match status" value="2"/>
</dbReference>
<evidence type="ECO:0000256" key="5">
    <source>
        <dbReference type="ARBA" id="ARBA00023157"/>
    </source>
</evidence>
<dbReference type="SUPFAM" id="SSF49899">
    <property type="entry name" value="Concanavalin A-like lectins/glucanases"/>
    <property type="match status" value="1"/>
</dbReference>
<dbReference type="Gene3D" id="2.60.120.200">
    <property type="match status" value="2"/>
</dbReference>
<evidence type="ECO:0000256" key="1">
    <source>
        <dbReference type="ARBA" id="ARBA00009865"/>
    </source>
</evidence>
<proteinExistence type="inferred from homology"/>
<keyword evidence="11" id="KW-1185">Reference proteome</keyword>
<gene>
    <name evidence="10" type="ORF">Raf01_61890</name>
</gene>
<dbReference type="GO" id="GO:0004553">
    <property type="term" value="F:hydrolase activity, hydrolyzing O-glycosyl compounds"/>
    <property type="evidence" value="ECO:0007669"/>
    <property type="project" value="InterPro"/>
</dbReference>
<evidence type="ECO:0000256" key="7">
    <source>
        <dbReference type="ARBA" id="ARBA00023295"/>
    </source>
</evidence>
<keyword evidence="4" id="KW-0378">Hydrolase</keyword>
<dbReference type="SMART" id="SM00560">
    <property type="entry name" value="LamGL"/>
    <property type="match status" value="2"/>
</dbReference>
<name>A0A8J3QXP7_9ACTN</name>
<dbReference type="Proteomes" id="UP000642748">
    <property type="component" value="Unassembled WGS sequence"/>
</dbReference>
<evidence type="ECO:0000256" key="6">
    <source>
        <dbReference type="ARBA" id="ARBA00023277"/>
    </source>
</evidence>
<dbReference type="Pfam" id="PF13385">
    <property type="entry name" value="Laminin_G_3"/>
    <property type="match status" value="2"/>
</dbReference>
<evidence type="ECO:0000313" key="11">
    <source>
        <dbReference type="Proteomes" id="UP000642748"/>
    </source>
</evidence>
<feature type="domain" description="LamG-like jellyroll fold" evidence="9">
    <location>
        <begin position="651"/>
        <end position="788"/>
    </location>
</feature>
<keyword evidence="2" id="KW-0858">Xylan degradation</keyword>
<organism evidence="10 11">
    <name type="scientific">Rugosimonospora africana</name>
    <dbReference type="NCBI Taxonomy" id="556532"/>
    <lineage>
        <taxon>Bacteria</taxon>
        <taxon>Bacillati</taxon>
        <taxon>Actinomycetota</taxon>
        <taxon>Actinomycetes</taxon>
        <taxon>Micromonosporales</taxon>
        <taxon>Micromonosporaceae</taxon>
        <taxon>Rugosimonospora</taxon>
    </lineage>
</organism>
<dbReference type="InterPro" id="IPR023296">
    <property type="entry name" value="Glyco_hydro_beta-prop_sf"/>
</dbReference>
<evidence type="ECO:0000256" key="3">
    <source>
        <dbReference type="ARBA" id="ARBA00022729"/>
    </source>
</evidence>
<protein>
    <recommendedName>
        <fullName evidence="9">LamG-like jellyroll fold domain-containing protein</fullName>
    </recommendedName>
</protein>
<feature type="domain" description="LamG-like jellyroll fold" evidence="9">
    <location>
        <begin position="283"/>
        <end position="418"/>
    </location>
</feature>
<dbReference type="SUPFAM" id="SSF75005">
    <property type="entry name" value="Arabinanase/levansucrase/invertase"/>
    <property type="match status" value="2"/>
</dbReference>
<comment type="similarity">
    <text evidence="1">Belongs to the glycosyl hydrolase 43 family.</text>
</comment>
<reference evidence="10" key="1">
    <citation type="submission" date="2021-01" db="EMBL/GenBank/DDBJ databases">
        <title>Whole genome shotgun sequence of Rugosimonospora africana NBRC 104875.</title>
        <authorList>
            <person name="Komaki H."/>
            <person name="Tamura T."/>
        </authorList>
    </citation>
    <scope>NUCLEOTIDE SEQUENCE</scope>
    <source>
        <strain evidence="10">NBRC 104875</strain>
    </source>
</reference>
<dbReference type="PROSITE" id="PS51318">
    <property type="entry name" value="TAT"/>
    <property type="match status" value="1"/>
</dbReference>
<dbReference type="EMBL" id="BONZ01000062">
    <property type="protein sequence ID" value="GIH18017.1"/>
    <property type="molecule type" value="Genomic_DNA"/>
</dbReference>
<keyword evidence="5" id="KW-1015">Disulfide bond</keyword>
<dbReference type="GO" id="GO:0045493">
    <property type="term" value="P:xylan catabolic process"/>
    <property type="evidence" value="ECO:0007669"/>
    <property type="project" value="UniProtKB-KW"/>
</dbReference>